<keyword evidence="5" id="KW-0865">Zymogen</keyword>
<dbReference type="SMART" id="SM00020">
    <property type="entry name" value="Tryp_SPc"/>
    <property type="match status" value="1"/>
</dbReference>
<evidence type="ECO:0000256" key="7">
    <source>
        <dbReference type="ARBA" id="ARBA00036320"/>
    </source>
</evidence>
<dbReference type="InterPro" id="IPR018114">
    <property type="entry name" value="TRYPSIN_HIS"/>
</dbReference>
<organism evidence="11 12">
    <name type="scientific">Salarias fasciatus</name>
    <name type="common">Jewelled blenny</name>
    <name type="synonym">Blennius fasciatus</name>
    <dbReference type="NCBI Taxonomy" id="181472"/>
    <lineage>
        <taxon>Eukaryota</taxon>
        <taxon>Metazoa</taxon>
        <taxon>Chordata</taxon>
        <taxon>Craniata</taxon>
        <taxon>Vertebrata</taxon>
        <taxon>Euteleostomi</taxon>
        <taxon>Actinopterygii</taxon>
        <taxon>Neopterygii</taxon>
        <taxon>Teleostei</taxon>
        <taxon>Neoteleostei</taxon>
        <taxon>Acanthomorphata</taxon>
        <taxon>Ovalentaria</taxon>
        <taxon>Blenniimorphae</taxon>
        <taxon>Blenniiformes</taxon>
        <taxon>Blennioidei</taxon>
        <taxon>Blenniidae</taxon>
        <taxon>Salariinae</taxon>
        <taxon>Salarias</taxon>
    </lineage>
</organism>
<dbReference type="GO" id="GO:0004252">
    <property type="term" value="F:serine-type endopeptidase activity"/>
    <property type="evidence" value="ECO:0007669"/>
    <property type="project" value="UniProtKB-EC"/>
</dbReference>
<dbReference type="OrthoDB" id="8440449at2759"/>
<evidence type="ECO:0000256" key="1">
    <source>
        <dbReference type="ARBA" id="ARBA00004239"/>
    </source>
</evidence>
<evidence type="ECO:0000256" key="9">
    <source>
        <dbReference type="SAM" id="SignalP"/>
    </source>
</evidence>
<dbReference type="CDD" id="cd00190">
    <property type="entry name" value="Tryp_SPc"/>
    <property type="match status" value="1"/>
</dbReference>
<reference evidence="11" key="3">
    <citation type="submission" date="2025-09" db="UniProtKB">
        <authorList>
            <consortium name="Ensembl"/>
        </authorList>
    </citation>
    <scope>IDENTIFICATION</scope>
</reference>
<dbReference type="AlphaFoldDB" id="A0A672GWZ7"/>
<dbReference type="GO" id="GO:0005576">
    <property type="term" value="C:extracellular region"/>
    <property type="evidence" value="ECO:0007669"/>
    <property type="project" value="UniProtKB-SubCell"/>
</dbReference>
<comment type="catalytic activity">
    <reaction evidence="7">
        <text>Preferential cleavage: Arg-|-Xaa, Lys-|-Xaa.</text>
        <dbReference type="EC" id="3.4.21.4"/>
    </reaction>
</comment>
<feature type="chain" id="PRO_5025684433" description="trypsin" evidence="9">
    <location>
        <begin position="23"/>
        <end position="257"/>
    </location>
</feature>
<dbReference type="PRINTS" id="PR00722">
    <property type="entry name" value="CHYMOTRYPSIN"/>
</dbReference>
<evidence type="ECO:0000313" key="12">
    <source>
        <dbReference type="Proteomes" id="UP000472267"/>
    </source>
</evidence>
<dbReference type="InterPro" id="IPR009003">
    <property type="entry name" value="Peptidase_S1_PA"/>
</dbReference>
<sequence>MQALLKILLLQLLASLGQQALGSEIINGERVKEGSRPYMASVQSSMGHECGGFLISEDYVVTAAHCDDFNPPKSVVLGTHNLKKIDPKMKYGIEKKCKHPAYVNVGLGNDIMLLKLSRKARDGKNKPIKPLDLPRPAIHGTANKMCSVAGWGKIKTTGNNVDELREAKVSMINLEKCEEIWKVELPNNVICAGGYGSQRGFCQGDSGGPLVCDGNVAVGVASFNKLRRCVYPDVPNVYTDLHKFVPWIKNILRTKKC</sequence>
<feature type="domain" description="Peptidase S1" evidence="10">
    <location>
        <begin position="25"/>
        <end position="253"/>
    </location>
</feature>
<dbReference type="Pfam" id="PF00089">
    <property type="entry name" value="Trypsin"/>
    <property type="match status" value="1"/>
</dbReference>
<accession>A0A672GWZ7</accession>
<dbReference type="InParanoid" id="A0A672GWZ7"/>
<reference evidence="11" key="2">
    <citation type="submission" date="2025-08" db="UniProtKB">
        <authorList>
            <consortium name="Ensembl"/>
        </authorList>
    </citation>
    <scope>IDENTIFICATION</scope>
</reference>
<keyword evidence="9" id="KW-0732">Signal</keyword>
<dbReference type="FunCoup" id="A0A672GWZ7">
    <property type="interactions" value="10"/>
</dbReference>
<dbReference type="InterPro" id="IPR043504">
    <property type="entry name" value="Peptidase_S1_PA_chymotrypsin"/>
</dbReference>
<keyword evidence="4" id="KW-0720">Serine protease</keyword>
<dbReference type="Ensembl" id="ENSSFAT00005016652.1">
    <property type="protein sequence ID" value="ENSSFAP00005016009.1"/>
    <property type="gene ID" value="ENSSFAG00005008509.1"/>
</dbReference>
<dbReference type="Gene3D" id="2.40.10.10">
    <property type="entry name" value="Trypsin-like serine proteases"/>
    <property type="match status" value="1"/>
</dbReference>
<evidence type="ECO:0000256" key="6">
    <source>
        <dbReference type="ARBA" id="ARBA00023157"/>
    </source>
</evidence>
<feature type="signal peptide" evidence="9">
    <location>
        <begin position="1"/>
        <end position="22"/>
    </location>
</feature>
<dbReference type="RefSeq" id="XP_029950231.1">
    <property type="nucleotide sequence ID" value="XM_030094371.1"/>
</dbReference>
<dbReference type="PANTHER" id="PTHR24271:SF87">
    <property type="entry name" value="ARGININE ESTERASE-LIKE-RELATED"/>
    <property type="match status" value="1"/>
</dbReference>
<comment type="subcellular location">
    <subcellularLocation>
        <location evidence="1">Secreted</location>
        <location evidence="1">Extracellular space</location>
    </subcellularLocation>
</comment>
<dbReference type="PROSITE" id="PS50240">
    <property type="entry name" value="TRYPSIN_DOM"/>
    <property type="match status" value="1"/>
</dbReference>
<evidence type="ECO:0000256" key="5">
    <source>
        <dbReference type="ARBA" id="ARBA00023145"/>
    </source>
</evidence>
<keyword evidence="2" id="KW-0645">Protease</keyword>
<dbReference type="FunFam" id="2.40.10.10:FF:000005">
    <property type="entry name" value="Serine protease 37"/>
    <property type="match status" value="1"/>
</dbReference>
<dbReference type="Proteomes" id="UP000472267">
    <property type="component" value="Chromosome 6"/>
</dbReference>
<evidence type="ECO:0000256" key="8">
    <source>
        <dbReference type="ARBA" id="ARBA00038868"/>
    </source>
</evidence>
<keyword evidence="6" id="KW-1015">Disulfide bond</keyword>
<evidence type="ECO:0000256" key="2">
    <source>
        <dbReference type="ARBA" id="ARBA00022670"/>
    </source>
</evidence>
<dbReference type="EC" id="3.4.21.4" evidence="8"/>
<proteinExistence type="predicted"/>
<dbReference type="OMA" id="NICMVAG"/>
<gene>
    <name evidence="11" type="primary">LOC115390488</name>
</gene>
<dbReference type="PROSITE" id="PS00134">
    <property type="entry name" value="TRYPSIN_HIS"/>
    <property type="match status" value="1"/>
</dbReference>
<dbReference type="SUPFAM" id="SSF50494">
    <property type="entry name" value="Trypsin-like serine proteases"/>
    <property type="match status" value="1"/>
</dbReference>
<evidence type="ECO:0000313" key="11">
    <source>
        <dbReference type="Ensembl" id="ENSSFAP00005016009.1"/>
    </source>
</evidence>
<reference evidence="11" key="1">
    <citation type="submission" date="2019-06" db="EMBL/GenBank/DDBJ databases">
        <authorList>
            <consortium name="Wellcome Sanger Institute Data Sharing"/>
        </authorList>
    </citation>
    <scope>NUCLEOTIDE SEQUENCE [LARGE SCALE GENOMIC DNA]</scope>
</reference>
<dbReference type="InterPro" id="IPR001254">
    <property type="entry name" value="Trypsin_dom"/>
</dbReference>
<evidence type="ECO:0000256" key="3">
    <source>
        <dbReference type="ARBA" id="ARBA00022801"/>
    </source>
</evidence>
<dbReference type="GO" id="GO:0006508">
    <property type="term" value="P:proteolysis"/>
    <property type="evidence" value="ECO:0007669"/>
    <property type="project" value="UniProtKB-KW"/>
</dbReference>
<keyword evidence="3" id="KW-0378">Hydrolase</keyword>
<name>A0A672GWZ7_SALFA</name>
<keyword evidence="12" id="KW-1185">Reference proteome</keyword>
<protein>
    <recommendedName>
        <fullName evidence="8">trypsin</fullName>
        <ecNumber evidence="8">3.4.21.4</ecNumber>
    </recommendedName>
</protein>
<dbReference type="GeneID" id="115390488"/>
<dbReference type="PANTHER" id="PTHR24271">
    <property type="entry name" value="KALLIKREIN-RELATED"/>
    <property type="match status" value="1"/>
</dbReference>
<dbReference type="FunFam" id="2.40.10.10:FF:000036">
    <property type="entry name" value="Trypsin beta"/>
    <property type="match status" value="1"/>
</dbReference>
<evidence type="ECO:0000256" key="4">
    <source>
        <dbReference type="ARBA" id="ARBA00022825"/>
    </source>
</evidence>
<dbReference type="InterPro" id="IPR001314">
    <property type="entry name" value="Peptidase_S1A"/>
</dbReference>
<evidence type="ECO:0000259" key="10">
    <source>
        <dbReference type="PROSITE" id="PS50240"/>
    </source>
</evidence>